<dbReference type="AlphaFoldDB" id="A0A9D4J4I4"/>
<comment type="caution">
    <text evidence="2">The sequence shown here is derived from an EMBL/GenBank/DDBJ whole genome shotgun (WGS) entry which is preliminary data.</text>
</comment>
<accession>A0A9D4J4I4</accession>
<evidence type="ECO:0000313" key="3">
    <source>
        <dbReference type="Proteomes" id="UP000828390"/>
    </source>
</evidence>
<evidence type="ECO:0000256" key="1">
    <source>
        <dbReference type="SAM" id="MobiDB-lite"/>
    </source>
</evidence>
<keyword evidence="3" id="KW-1185">Reference proteome</keyword>
<proteinExistence type="predicted"/>
<dbReference type="Proteomes" id="UP000828390">
    <property type="component" value="Unassembled WGS sequence"/>
</dbReference>
<feature type="region of interest" description="Disordered" evidence="1">
    <location>
        <begin position="88"/>
        <end position="107"/>
    </location>
</feature>
<sequence length="107" mass="11962">MFIGKGYTTRNKFDNLLSYSGLNIHPDIVDTKPRVRPSIGHVQQLPSSEKPSLRFEAMLRCDNPRVSFREVHRSPLRSSSVPVLELVKTTPTEEETGVLENGSPLAS</sequence>
<name>A0A9D4J4I4_DREPO</name>
<evidence type="ECO:0000313" key="2">
    <source>
        <dbReference type="EMBL" id="KAH3795664.1"/>
    </source>
</evidence>
<reference evidence="2" key="2">
    <citation type="submission" date="2020-11" db="EMBL/GenBank/DDBJ databases">
        <authorList>
            <person name="McCartney M.A."/>
            <person name="Auch B."/>
            <person name="Kono T."/>
            <person name="Mallez S."/>
            <person name="Becker A."/>
            <person name="Gohl D.M."/>
            <person name="Silverstein K.A.T."/>
            <person name="Koren S."/>
            <person name="Bechman K.B."/>
            <person name="Herman A."/>
            <person name="Abrahante J.E."/>
            <person name="Garbe J."/>
        </authorList>
    </citation>
    <scope>NUCLEOTIDE SEQUENCE</scope>
    <source>
        <strain evidence="2">Duluth1</strain>
        <tissue evidence="2">Whole animal</tissue>
    </source>
</reference>
<dbReference type="EMBL" id="JAIWYP010000007">
    <property type="protein sequence ID" value="KAH3795664.1"/>
    <property type="molecule type" value="Genomic_DNA"/>
</dbReference>
<organism evidence="2 3">
    <name type="scientific">Dreissena polymorpha</name>
    <name type="common">Zebra mussel</name>
    <name type="synonym">Mytilus polymorpha</name>
    <dbReference type="NCBI Taxonomy" id="45954"/>
    <lineage>
        <taxon>Eukaryota</taxon>
        <taxon>Metazoa</taxon>
        <taxon>Spiralia</taxon>
        <taxon>Lophotrochozoa</taxon>
        <taxon>Mollusca</taxon>
        <taxon>Bivalvia</taxon>
        <taxon>Autobranchia</taxon>
        <taxon>Heteroconchia</taxon>
        <taxon>Euheterodonta</taxon>
        <taxon>Imparidentia</taxon>
        <taxon>Neoheterodontei</taxon>
        <taxon>Myida</taxon>
        <taxon>Dreissenoidea</taxon>
        <taxon>Dreissenidae</taxon>
        <taxon>Dreissena</taxon>
    </lineage>
</organism>
<protein>
    <submittedName>
        <fullName evidence="2">Uncharacterized protein</fullName>
    </submittedName>
</protein>
<reference evidence="2" key="1">
    <citation type="journal article" date="2019" name="bioRxiv">
        <title>The Genome of the Zebra Mussel, Dreissena polymorpha: A Resource for Invasive Species Research.</title>
        <authorList>
            <person name="McCartney M.A."/>
            <person name="Auch B."/>
            <person name="Kono T."/>
            <person name="Mallez S."/>
            <person name="Zhang Y."/>
            <person name="Obille A."/>
            <person name="Becker A."/>
            <person name="Abrahante J.E."/>
            <person name="Garbe J."/>
            <person name="Badalamenti J.P."/>
            <person name="Herman A."/>
            <person name="Mangelson H."/>
            <person name="Liachko I."/>
            <person name="Sullivan S."/>
            <person name="Sone E.D."/>
            <person name="Koren S."/>
            <person name="Silverstein K.A.T."/>
            <person name="Beckman K.B."/>
            <person name="Gohl D.M."/>
        </authorList>
    </citation>
    <scope>NUCLEOTIDE SEQUENCE</scope>
    <source>
        <strain evidence="2">Duluth1</strain>
        <tissue evidence="2">Whole animal</tissue>
    </source>
</reference>
<gene>
    <name evidence="2" type="ORF">DPMN_149220</name>
</gene>